<name>A0ABR0E6I1_ZASCE</name>
<feature type="region of interest" description="Disordered" evidence="1">
    <location>
        <begin position="236"/>
        <end position="300"/>
    </location>
</feature>
<keyword evidence="3" id="KW-1185">Reference proteome</keyword>
<feature type="compositionally biased region" description="Polar residues" evidence="1">
    <location>
        <begin position="100"/>
        <end position="113"/>
    </location>
</feature>
<evidence type="ECO:0000256" key="1">
    <source>
        <dbReference type="SAM" id="MobiDB-lite"/>
    </source>
</evidence>
<proteinExistence type="predicted"/>
<feature type="compositionally biased region" description="Low complexity" evidence="1">
    <location>
        <begin position="37"/>
        <end position="47"/>
    </location>
</feature>
<evidence type="ECO:0000313" key="2">
    <source>
        <dbReference type="EMBL" id="KAK4497044.1"/>
    </source>
</evidence>
<dbReference type="Proteomes" id="UP001305779">
    <property type="component" value="Unassembled WGS sequence"/>
</dbReference>
<evidence type="ECO:0000313" key="3">
    <source>
        <dbReference type="Proteomes" id="UP001305779"/>
    </source>
</evidence>
<accession>A0ABR0E6I1</accession>
<dbReference type="EMBL" id="JAXOVC010000009">
    <property type="protein sequence ID" value="KAK4497044.1"/>
    <property type="molecule type" value="Genomic_DNA"/>
</dbReference>
<organism evidence="2 3">
    <name type="scientific">Zasmidium cellare</name>
    <name type="common">Wine cellar mold</name>
    <name type="synonym">Racodium cellare</name>
    <dbReference type="NCBI Taxonomy" id="395010"/>
    <lineage>
        <taxon>Eukaryota</taxon>
        <taxon>Fungi</taxon>
        <taxon>Dikarya</taxon>
        <taxon>Ascomycota</taxon>
        <taxon>Pezizomycotina</taxon>
        <taxon>Dothideomycetes</taxon>
        <taxon>Dothideomycetidae</taxon>
        <taxon>Mycosphaerellales</taxon>
        <taxon>Mycosphaerellaceae</taxon>
        <taxon>Zasmidium</taxon>
    </lineage>
</organism>
<reference evidence="2 3" key="1">
    <citation type="journal article" date="2023" name="G3 (Bethesda)">
        <title>A chromosome-level genome assembly of Zasmidium syzygii isolated from banana leaves.</title>
        <authorList>
            <person name="van Westerhoven A.C."/>
            <person name="Mehrabi R."/>
            <person name="Talebi R."/>
            <person name="Steentjes M.B.F."/>
            <person name="Corcolon B."/>
            <person name="Chong P.A."/>
            <person name="Kema G.H.J."/>
            <person name="Seidl M.F."/>
        </authorList>
    </citation>
    <scope>NUCLEOTIDE SEQUENCE [LARGE SCALE GENOMIC DNA]</scope>
    <source>
        <strain evidence="2 3">P124</strain>
    </source>
</reference>
<feature type="compositionally biased region" description="Basic and acidic residues" evidence="1">
    <location>
        <begin position="48"/>
        <end position="71"/>
    </location>
</feature>
<comment type="caution">
    <text evidence="2">The sequence shown here is derived from an EMBL/GenBank/DDBJ whole genome shotgun (WGS) entry which is preliminary data.</text>
</comment>
<sequence>MNSSHLHYDHFHNGYSTLDSEPSVGQAPVPMADMTGSSASQDAPAASAERDLELDTILNDKAEKANKKRDLEDGDFTPRKRRPTQVSAATATKRQRQATGKTSETSGPATISTKAFDDCDEATKAQRADAVQRLQAIWGSDLRTWPVFDFGPWRPVAVQKGHQRGQNAKEMDDPHNWSLGLLNEIHHLAKNIDRRQHHRIEEVLQGVIRNRVGDAGSDKTMSPHDIQCTYNKLVQEQAEAGPSHRSPTITAAVTNNRSNDGGGGNAQSHPGDKRVDSPLLSGETAIQPGGGQTSKALETGSIDHDFIERFIDDNVENNKRYMEIMQDIMEEKERHHLAISEKRQRWRTGVAPRK</sequence>
<feature type="compositionally biased region" description="Polar residues" evidence="1">
    <location>
        <begin position="245"/>
        <end position="259"/>
    </location>
</feature>
<protein>
    <submittedName>
        <fullName evidence="2">Uncharacterized protein</fullName>
    </submittedName>
</protein>
<feature type="region of interest" description="Disordered" evidence="1">
    <location>
        <begin position="16"/>
        <end position="113"/>
    </location>
</feature>
<gene>
    <name evidence="2" type="ORF">PRZ48_011493</name>
</gene>